<protein>
    <submittedName>
        <fullName evidence="1">Uncharacterized protein</fullName>
    </submittedName>
</protein>
<dbReference type="HOGENOM" id="CLU_124598_0_0_1"/>
<reference evidence="1 2" key="1">
    <citation type="submission" date="2014-04" db="EMBL/GenBank/DDBJ databases">
        <authorList>
            <consortium name="DOE Joint Genome Institute"/>
            <person name="Kuo A."/>
            <person name="Girlanda M."/>
            <person name="Perotto S."/>
            <person name="Kohler A."/>
            <person name="Nagy L.G."/>
            <person name="Floudas D."/>
            <person name="Copeland A."/>
            <person name="Barry K.W."/>
            <person name="Cichocki N."/>
            <person name="Veneault-Fourrey C."/>
            <person name="LaButti K."/>
            <person name="Lindquist E.A."/>
            <person name="Lipzen A."/>
            <person name="Lundell T."/>
            <person name="Morin E."/>
            <person name="Murat C."/>
            <person name="Sun H."/>
            <person name="Tunlid A."/>
            <person name="Henrissat B."/>
            <person name="Grigoriev I.V."/>
            <person name="Hibbett D.S."/>
            <person name="Martin F."/>
            <person name="Nordberg H.P."/>
            <person name="Cantor M.N."/>
            <person name="Hua S.X."/>
        </authorList>
    </citation>
    <scope>NUCLEOTIDE SEQUENCE [LARGE SCALE GENOMIC DNA]</scope>
    <source>
        <strain evidence="1 2">MUT 4182</strain>
    </source>
</reference>
<proteinExistence type="predicted"/>
<organism evidence="1 2">
    <name type="scientific">Tulasnella calospora MUT 4182</name>
    <dbReference type="NCBI Taxonomy" id="1051891"/>
    <lineage>
        <taxon>Eukaryota</taxon>
        <taxon>Fungi</taxon>
        <taxon>Dikarya</taxon>
        <taxon>Basidiomycota</taxon>
        <taxon>Agaricomycotina</taxon>
        <taxon>Agaricomycetes</taxon>
        <taxon>Cantharellales</taxon>
        <taxon>Tulasnellaceae</taxon>
        <taxon>Tulasnella</taxon>
    </lineage>
</organism>
<dbReference type="AlphaFoldDB" id="A0A0C3PTP0"/>
<dbReference type="OrthoDB" id="3227888at2759"/>
<name>A0A0C3PTP0_9AGAM</name>
<dbReference type="Proteomes" id="UP000054248">
    <property type="component" value="Unassembled WGS sequence"/>
</dbReference>
<reference evidence="2" key="2">
    <citation type="submission" date="2015-01" db="EMBL/GenBank/DDBJ databases">
        <title>Evolutionary Origins and Diversification of the Mycorrhizal Mutualists.</title>
        <authorList>
            <consortium name="DOE Joint Genome Institute"/>
            <consortium name="Mycorrhizal Genomics Consortium"/>
            <person name="Kohler A."/>
            <person name="Kuo A."/>
            <person name="Nagy L.G."/>
            <person name="Floudas D."/>
            <person name="Copeland A."/>
            <person name="Barry K.W."/>
            <person name="Cichocki N."/>
            <person name="Veneault-Fourrey C."/>
            <person name="LaButti K."/>
            <person name="Lindquist E.A."/>
            <person name="Lipzen A."/>
            <person name="Lundell T."/>
            <person name="Morin E."/>
            <person name="Murat C."/>
            <person name="Riley R."/>
            <person name="Ohm R."/>
            <person name="Sun H."/>
            <person name="Tunlid A."/>
            <person name="Henrissat B."/>
            <person name="Grigoriev I.V."/>
            <person name="Hibbett D.S."/>
            <person name="Martin F."/>
        </authorList>
    </citation>
    <scope>NUCLEOTIDE SEQUENCE [LARGE SCALE GENOMIC DNA]</scope>
    <source>
        <strain evidence="2">MUT 4182</strain>
    </source>
</reference>
<accession>A0A0C3PTP0</accession>
<gene>
    <name evidence="1" type="ORF">M407DRAFT_246554</name>
</gene>
<sequence>MLAPILTSILAKRLQVESSIIRILLWACKSTSGTQLDQEDKRKIFISTCQLWSPLETRVDFTINGIEWGIKGERLTLNDDNQHKLLTSGDMRRIVEFAEDIQQDRNKSEFITHNADVGINRLYVHFNRRVDWKYELYDLREQRTSCSRLSFIADGMI</sequence>
<dbReference type="EMBL" id="KN823308">
    <property type="protein sequence ID" value="KIO18150.1"/>
    <property type="molecule type" value="Genomic_DNA"/>
</dbReference>
<keyword evidence="2" id="KW-1185">Reference proteome</keyword>
<evidence type="ECO:0000313" key="1">
    <source>
        <dbReference type="EMBL" id="KIO18150.1"/>
    </source>
</evidence>
<evidence type="ECO:0000313" key="2">
    <source>
        <dbReference type="Proteomes" id="UP000054248"/>
    </source>
</evidence>